<evidence type="ECO:0000313" key="3">
    <source>
        <dbReference type="Proteomes" id="UP000031523"/>
    </source>
</evidence>
<dbReference type="EMBL" id="CP010519">
    <property type="protein sequence ID" value="AJE83401.1"/>
    <property type="molecule type" value="Genomic_DNA"/>
</dbReference>
<reference evidence="2 3" key="1">
    <citation type="submission" date="2015-01" db="EMBL/GenBank/DDBJ databases">
        <title>Enhanced salinomycin production by adjusting the supply of polyketide extender units in Streptomyce albus DSM 41398.</title>
        <authorList>
            <person name="Lu C."/>
        </authorList>
    </citation>
    <scope>NUCLEOTIDE SEQUENCE [LARGE SCALE GENOMIC DNA]</scope>
    <source>
        <strain evidence="3">ATCC 21838 / DSM 41398 / FERM P-419 / JCM 4703 / NBRC 107858</strain>
    </source>
</reference>
<accession>A0A0B5EXN2</accession>
<feature type="compositionally biased region" description="Basic residues" evidence="1">
    <location>
        <begin position="48"/>
        <end position="65"/>
    </location>
</feature>
<evidence type="ECO:0000313" key="2">
    <source>
        <dbReference type="EMBL" id="AJE83401.1"/>
    </source>
</evidence>
<proteinExistence type="predicted"/>
<evidence type="ECO:0000256" key="1">
    <source>
        <dbReference type="SAM" id="MobiDB-lite"/>
    </source>
</evidence>
<feature type="region of interest" description="Disordered" evidence="1">
    <location>
        <begin position="37"/>
        <end position="74"/>
    </location>
</feature>
<organism evidence="2 3">
    <name type="scientific">Streptomyces albus (strain ATCC 21838 / DSM 41398 / FERM P-419 / JCM 4703 / NBRC 107858)</name>
    <dbReference type="NCBI Taxonomy" id="1081613"/>
    <lineage>
        <taxon>Bacteria</taxon>
        <taxon>Bacillati</taxon>
        <taxon>Actinomycetota</taxon>
        <taxon>Actinomycetes</taxon>
        <taxon>Kitasatosporales</taxon>
        <taxon>Streptomycetaceae</taxon>
        <taxon>Streptomyces</taxon>
    </lineage>
</organism>
<sequence length="110" mass="12435">MFHSDSNRQLMEHWLRGSEQRSSLASHLRPMQVTEALASPVLAPGRTHGTHRRLRLGALRTRHPRYAQATHARTDRAMGEGAWCSSDYEPHVTGARTQRSSARTQYVAFA</sequence>
<protein>
    <submittedName>
        <fullName evidence="2">Uncharacterized protein</fullName>
    </submittedName>
</protein>
<dbReference type="KEGG" id="sals:SLNWT_3025"/>
<name>A0A0B5EXN2_STRA4</name>
<keyword evidence="3" id="KW-1185">Reference proteome</keyword>
<gene>
    <name evidence="2" type="ORF">SLNWT_3025</name>
</gene>
<dbReference type="AlphaFoldDB" id="A0A0B5EXN2"/>
<dbReference type="Proteomes" id="UP000031523">
    <property type="component" value="Chromosome"/>
</dbReference>